<evidence type="ECO:0000313" key="2">
    <source>
        <dbReference type="EMBL" id="KAK9772937.1"/>
    </source>
</evidence>
<comment type="caution">
    <text evidence="2">The sequence shown here is derived from an EMBL/GenBank/DDBJ whole genome shotgun (WGS) entry which is preliminary data.</text>
</comment>
<feature type="compositionally biased region" description="Acidic residues" evidence="1">
    <location>
        <begin position="373"/>
        <end position="387"/>
    </location>
</feature>
<feature type="compositionally biased region" description="Basic and acidic residues" evidence="1">
    <location>
        <begin position="317"/>
        <end position="330"/>
    </location>
</feature>
<feature type="compositionally biased region" description="Basic and acidic residues" evidence="1">
    <location>
        <begin position="355"/>
        <end position="372"/>
    </location>
</feature>
<organism evidence="2 3">
    <name type="scientific">Seiridium cardinale</name>
    <dbReference type="NCBI Taxonomy" id="138064"/>
    <lineage>
        <taxon>Eukaryota</taxon>
        <taxon>Fungi</taxon>
        <taxon>Dikarya</taxon>
        <taxon>Ascomycota</taxon>
        <taxon>Pezizomycotina</taxon>
        <taxon>Sordariomycetes</taxon>
        <taxon>Xylariomycetidae</taxon>
        <taxon>Amphisphaeriales</taxon>
        <taxon>Sporocadaceae</taxon>
        <taxon>Seiridium</taxon>
    </lineage>
</organism>
<feature type="compositionally biased region" description="Low complexity" evidence="1">
    <location>
        <begin position="47"/>
        <end position="59"/>
    </location>
</feature>
<keyword evidence="3" id="KW-1185">Reference proteome</keyword>
<name>A0ABR2XGR9_9PEZI</name>
<feature type="region of interest" description="Disordered" evidence="1">
    <location>
        <begin position="284"/>
        <end position="332"/>
    </location>
</feature>
<sequence length="387" mass="42948">MDIFMDSPAGSEDSGGLFLNDLMADSQISNLELSSQMLGHRRPYILSTPPSSRPSSGPSYKATPPRPPSRRVVPPPPPLARNHIEAAPKGRSTTASRHARHDSSTSIDSWESDADFVDRRQVPRHHNESQQDLAERIGNLTKTINANAAFCLEVSGKMVELARENKHLLDGTKSTLETYVWQPALKIPGILKAYYPGLQDGLQDGLVIFREYEAQLRRTVQNCANGRDMARAQGVGGSAGEGSGRRVEMSRLKDRLVEQDALLRNSSQHVQRLIRERETLKKQLHQKKWSSSGQDTDLMGLGVSDAEDTDLPYLQSDGEHNEGGKERPSSENDMAALADHLSEMRVLMDRLALHEATNHERRDPNARGHDSGDELAADDEDPEWTLL</sequence>
<proteinExistence type="predicted"/>
<dbReference type="Proteomes" id="UP001465668">
    <property type="component" value="Unassembled WGS sequence"/>
</dbReference>
<reference evidence="2 3" key="1">
    <citation type="submission" date="2024-02" db="EMBL/GenBank/DDBJ databases">
        <title>First draft genome assembly of two strains of Seiridium cardinale.</title>
        <authorList>
            <person name="Emiliani G."/>
            <person name="Scali E."/>
        </authorList>
    </citation>
    <scope>NUCLEOTIDE SEQUENCE [LARGE SCALE GENOMIC DNA]</scope>
    <source>
        <strain evidence="2 3">BM-138-000479</strain>
    </source>
</reference>
<feature type="region of interest" description="Disordered" evidence="1">
    <location>
        <begin position="41"/>
        <end position="114"/>
    </location>
</feature>
<accession>A0ABR2XGR9</accession>
<dbReference type="EMBL" id="JARVKM010000056">
    <property type="protein sequence ID" value="KAK9772937.1"/>
    <property type="molecule type" value="Genomic_DNA"/>
</dbReference>
<evidence type="ECO:0000313" key="3">
    <source>
        <dbReference type="Proteomes" id="UP001465668"/>
    </source>
</evidence>
<evidence type="ECO:0000256" key="1">
    <source>
        <dbReference type="SAM" id="MobiDB-lite"/>
    </source>
</evidence>
<feature type="region of interest" description="Disordered" evidence="1">
    <location>
        <begin position="355"/>
        <end position="387"/>
    </location>
</feature>
<protein>
    <submittedName>
        <fullName evidence="2">Uncharacterized protein</fullName>
    </submittedName>
</protein>
<gene>
    <name evidence="2" type="ORF">SCAR479_10447</name>
</gene>